<protein>
    <submittedName>
        <fullName evidence="1">Oidioi.mRNA.OKI2018_I69.chr1.g1103.t1.cds</fullName>
    </submittedName>
</protein>
<gene>
    <name evidence="1" type="ORF">OKIOD_LOCUS9868</name>
</gene>
<evidence type="ECO:0000313" key="2">
    <source>
        <dbReference type="Proteomes" id="UP001158576"/>
    </source>
</evidence>
<dbReference type="Proteomes" id="UP001158576">
    <property type="component" value="Chromosome 1"/>
</dbReference>
<keyword evidence="2" id="KW-1185">Reference proteome</keyword>
<accession>A0ABN7SRX2</accession>
<name>A0ABN7SRX2_OIKDI</name>
<proteinExistence type="predicted"/>
<dbReference type="EMBL" id="OU015566">
    <property type="protein sequence ID" value="CAG5104121.1"/>
    <property type="molecule type" value="Genomic_DNA"/>
</dbReference>
<reference evidence="1 2" key="1">
    <citation type="submission" date="2021-04" db="EMBL/GenBank/DDBJ databases">
        <authorList>
            <person name="Bliznina A."/>
        </authorList>
    </citation>
    <scope>NUCLEOTIDE SEQUENCE [LARGE SCALE GENOMIC DNA]</scope>
</reference>
<sequence length="84" mass="9416">MKRIALIFASSFGFSKNPADNSLDIFLSSKERFENAKAVLENFNVPHGSLSGSPPGTYSVAKNIEPSKEHKKKRVRRKCTYVLE</sequence>
<evidence type="ECO:0000313" key="1">
    <source>
        <dbReference type="EMBL" id="CAG5104121.1"/>
    </source>
</evidence>
<organism evidence="1 2">
    <name type="scientific">Oikopleura dioica</name>
    <name type="common">Tunicate</name>
    <dbReference type="NCBI Taxonomy" id="34765"/>
    <lineage>
        <taxon>Eukaryota</taxon>
        <taxon>Metazoa</taxon>
        <taxon>Chordata</taxon>
        <taxon>Tunicata</taxon>
        <taxon>Appendicularia</taxon>
        <taxon>Copelata</taxon>
        <taxon>Oikopleuridae</taxon>
        <taxon>Oikopleura</taxon>
    </lineage>
</organism>